<dbReference type="PANTHER" id="PTHR35530">
    <property type="entry name" value="TAUTOMERASE-RELATED"/>
    <property type="match status" value="1"/>
</dbReference>
<dbReference type="SUPFAM" id="SSF55331">
    <property type="entry name" value="Tautomerase/MIF"/>
    <property type="match status" value="1"/>
</dbReference>
<proteinExistence type="inferred from homology"/>
<protein>
    <recommendedName>
        <fullName evidence="4">Tautomerase</fullName>
        <ecNumber evidence="4">5.3.2.-</ecNumber>
    </recommendedName>
</protein>
<keyword evidence="7" id="KW-1185">Reference proteome</keyword>
<evidence type="ECO:0000256" key="4">
    <source>
        <dbReference type="RuleBase" id="RU362032"/>
    </source>
</evidence>
<dbReference type="Gene3D" id="3.30.429.10">
    <property type="entry name" value="Macrophage Migration Inhibitory Factor"/>
    <property type="match status" value="1"/>
</dbReference>
<dbReference type="RefSeq" id="WP_046221289.1">
    <property type="nucleotide sequence ID" value="NZ_JWYV01000012.1"/>
</dbReference>
<dbReference type="NCBIfam" id="TIGR00013">
    <property type="entry name" value="taut"/>
    <property type="match status" value="1"/>
</dbReference>
<dbReference type="AlphaFoldDB" id="A0A0F5VBR8"/>
<keyword evidence="2 4" id="KW-0413">Isomerase</keyword>
<evidence type="ECO:0000313" key="7">
    <source>
        <dbReference type="Proteomes" id="UP000033633"/>
    </source>
</evidence>
<evidence type="ECO:0000256" key="2">
    <source>
        <dbReference type="ARBA" id="ARBA00023235"/>
    </source>
</evidence>
<dbReference type="InterPro" id="IPR018191">
    <property type="entry name" value="4-OT"/>
</dbReference>
<dbReference type="STRING" id="265726.KY46_14165"/>
<reference evidence="6 7" key="1">
    <citation type="submission" date="2014-12" db="EMBL/GenBank/DDBJ databases">
        <title>Mercury Reductase activity and rhizosphere competence traits in the genome of root associated Photobacterium halotolerans MELD1.</title>
        <authorList>
            <person name="Mathew D.C."/>
            <person name="Huang C.-C."/>
        </authorList>
    </citation>
    <scope>NUCLEOTIDE SEQUENCE [LARGE SCALE GENOMIC DNA]</scope>
    <source>
        <strain evidence="6 7">MELD1</strain>
    </source>
</reference>
<comment type="similarity">
    <text evidence="1 4">Belongs to the 4-oxalocrotonate tautomerase family.</text>
</comment>
<dbReference type="OrthoDB" id="9799841at2"/>
<organism evidence="6 7">
    <name type="scientific">Photobacterium halotolerans</name>
    <dbReference type="NCBI Taxonomy" id="265726"/>
    <lineage>
        <taxon>Bacteria</taxon>
        <taxon>Pseudomonadati</taxon>
        <taxon>Pseudomonadota</taxon>
        <taxon>Gammaproteobacteria</taxon>
        <taxon>Vibrionales</taxon>
        <taxon>Vibrionaceae</taxon>
        <taxon>Photobacterium</taxon>
    </lineage>
</organism>
<name>A0A0F5VBR8_9GAMM</name>
<evidence type="ECO:0000313" key="6">
    <source>
        <dbReference type="EMBL" id="KKC99236.1"/>
    </source>
</evidence>
<dbReference type="EMBL" id="JWYV01000012">
    <property type="protein sequence ID" value="KKC99236.1"/>
    <property type="molecule type" value="Genomic_DNA"/>
</dbReference>
<dbReference type="GO" id="GO:0016853">
    <property type="term" value="F:isomerase activity"/>
    <property type="evidence" value="ECO:0007669"/>
    <property type="project" value="UniProtKB-UniRule"/>
</dbReference>
<gene>
    <name evidence="6" type="ORF">KY46_14165</name>
</gene>
<dbReference type="InterPro" id="IPR014347">
    <property type="entry name" value="Tautomerase/MIF_sf"/>
</dbReference>
<dbReference type="Pfam" id="PF01361">
    <property type="entry name" value="Tautomerase"/>
    <property type="match status" value="1"/>
</dbReference>
<dbReference type="Proteomes" id="UP000033633">
    <property type="component" value="Unassembled WGS sequence"/>
</dbReference>
<dbReference type="PATRIC" id="fig|265726.11.peg.1076"/>
<feature type="active site" description="Proton acceptor; via imino nitrogen" evidence="3">
    <location>
        <position position="2"/>
    </location>
</feature>
<feature type="domain" description="4-oxalocrotonate tautomerase-like" evidence="5">
    <location>
        <begin position="2"/>
        <end position="61"/>
    </location>
</feature>
<evidence type="ECO:0000259" key="5">
    <source>
        <dbReference type="Pfam" id="PF01361"/>
    </source>
</evidence>
<dbReference type="EC" id="5.3.2.-" evidence="4"/>
<comment type="caution">
    <text evidence="6">The sequence shown here is derived from an EMBL/GenBank/DDBJ whole genome shotgun (WGS) entry which is preliminary data.</text>
</comment>
<dbReference type="PANTHER" id="PTHR35530:SF1">
    <property type="entry name" value="2-HYDROXYMUCONATE TAUTOMERASE"/>
    <property type="match status" value="1"/>
</dbReference>
<accession>A0A0F5VBR8</accession>
<sequence length="65" mass="7584">MPIVNIQYIDSITDHQKRQVIEQVTEVMVKVLNKKPESTYIVLQQIETENWGVNGQTVSDRRNNN</sequence>
<evidence type="ECO:0000256" key="3">
    <source>
        <dbReference type="PIRSR" id="PIRSR618191-1"/>
    </source>
</evidence>
<evidence type="ECO:0000256" key="1">
    <source>
        <dbReference type="ARBA" id="ARBA00006723"/>
    </source>
</evidence>
<dbReference type="InterPro" id="IPR004370">
    <property type="entry name" value="4-OT-like_dom"/>
</dbReference>